<dbReference type="GO" id="GO:0005634">
    <property type="term" value="C:nucleus"/>
    <property type="evidence" value="ECO:0007669"/>
    <property type="project" value="UniProtKB-SubCell"/>
</dbReference>
<feature type="domain" description="RWD" evidence="21">
    <location>
        <begin position="11"/>
        <end position="137"/>
    </location>
</feature>
<evidence type="ECO:0000256" key="6">
    <source>
        <dbReference type="ARBA" id="ARBA00022490"/>
    </source>
</evidence>
<dbReference type="CDD" id="cd20354">
    <property type="entry name" value="Rcat_RBR_RNF14"/>
    <property type="match status" value="1"/>
</dbReference>
<keyword evidence="11" id="KW-0833">Ubl conjugation pathway</keyword>
<dbReference type="Gene3D" id="3.10.110.10">
    <property type="entry name" value="Ubiquitin Conjugating Enzyme"/>
    <property type="match status" value="1"/>
</dbReference>
<name>A0AAV7C1G5_ENGPU</name>
<dbReference type="EMBL" id="WNYA01000004">
    <property type="protein sequence ID" value="KAG8578786.1"/>
    <property type="molecule type" value="Genomic_DNA"/>
</dbReference>
<proteinExistence type="inferred from homology"/>
<dbReference type="GO" id="GO:0005737">
    <property type="term" value="C:cytoplasm"/>
    <property type="evidence" value="ECO:0007669"/>
    <property type="project" value="UniProtKB-SubCell"/>
</dbReference>
<dbReference type="InterPro" id="IPR001841">
    <property type="entry name" value="Znf_RING"/>
</dbReference>
<dbReference type="GO" id="GO:0008270">
    <property type="term" value="F:zinc ion binding"/>
    <property type="evidence" value="ECO:0007669"/>
    <property type="project" value="UniProtKB-KW"/>
</dbReference>
<evidence type="ECO:0000259" key="21">
    <source>
        <dbReference type="PROSITE" id="PS50908"/>
    </source>
</evidence>
<feature type="domain" description="RING-type" evidence="22">
    <location>
        <begin position="205"/>
        <end position="446"/>
    </location>
</feature>
<dbReference type="Pfam" id="PF05773">
    <property type="entry name" value="RWD"/>
    <property type="match status" value="1"/>
</dbReference>
<keyword evidence="12" id="KW-0862">Zinc</keyword>
<dbReference type="Pfam" id="PF01485">
    <property type="entry name" value="IBR"/>
    <property type="match status" value="1"/>
</dbReference>
<dbReference type="SUPFAM" id="SSF54495">
    <property type="entry name" value="UBC-like"/>
    <property type="match status" value="1"/>
</dbReference>
<comment type="caution">
    <text evidence="23">The sequence shown here is derived from an EMBL/GenBank/DDBJ whole genome shotgun (WGS) entry which is preliminary data.</text>
</comment>
<protein>
    <recommendedName>
        <fullName evidence="17">E3 ubiquitin-protein ligase RNF14</fullName>
        <ecNumber evidence="5">2.3.2.31</ecNumber>
    </recommendedName>
    <alternativeName>
        <fullName evidence="18">RING finger protein 14</fullName>
    </alternativeName>
</protein>
<keyword evidence="6" id="KW-0963">Cytoplasm</keyword>
<dbReference type="CDD" id="cd23820">
    <property type="entry name" value="RWD_RNF14"/>
    <property type="match status" value="1"/>
</dbReference>
<dbReference type="GO" id="GO:0060828">
    <property type="term" value="P:regulation of canonical Wnt signaling pathway"/>
    <property type="evidence" value="ECO:0007669"/>
    <property type="project" value="UniProtKB-ARBA"/>
</dbReference>
<keyword evidence="24" id="KW-1185">Reference proteome</keyword>
<dbReference type="Pfam" id="PF26200">
    <property type="entry name" value="Rcat_RNF216"/>
    <property type="match status" value="1"/>
</dbReference>
<dbReference type="SMART" id="SM00647">
    <property type="entry name" value="IBR"/>
    <property type="match status" value="2"/>
</dbReference>
<dbReference type="GO" id="GO:0016567">
    <property type="term" value="P:protein ubiquitination"/>
    <property type="evidence" value="ECO:0007669"/>
    <property type="project" value="InterPro"/>
</dbReference>
<dbReference type="InterPro" id="IPR013083">
    <property type="entry name" value="Znf_RING/FYVE/PHD"/>
</dbReference>
<gene>
    <name evidence="23" type="ORF">GDO81_010618</name>
</gene>
<dbReference type="AlphaFoldDB" id="A0AAV7C1G5"/>
<evidence type="ECO:0000256" key="2">
    <source>
        <dbReference type="ARBA" id="ARBA00004123"/>
    </source>
</evidence>
<evidence type="ECO:0000256" key="11">
    <source>
        <dbReference type="ARBA" id="ARBA00022786"/>
    </source>
</evidence>
<dbReference type="Gene3D" id="1.20.120.1750">
    <property type="match status" value="1"/>
</dbReference>
<dbReference type="PROSITE" id="PS51873">
    <property type="entry name" value="TRIAD"/>
    <property type="match status" value="1"/>
</dbReference>
<dbReference type="PROSITE" id="PS00518">
    <property type="entry name" value="ZF_RING_1"/>
    <property type="match status" value="1"/>
</dbReference>
<evidence type="ECO:0000259" key="20">
    <source>
        <dbReference type="PROSITE" id="PS50089"/>
    </source>
</evidence>
<keyword evidence="8" id="KW-0479">Metal-binding</keyword>
<evidence type="ECO:0000256" key="10">
    <source>
        <dbReference type="ARBA" id="ARBA00022771"/>
    </source>
</evidence>
<comment type="subcellular location">
    <subcellularLocation>
        <location evidence="3">Cytoplasm</location>
    </subcellularLocation>
    <subcellularLocation>
        <location evidence="2">Nucleus</location>
    </subcellularLocation>
</comment>
<evidence type="ECO:0000259" key="22">
    <source>
        <dbReference type="PROSITE" id="PS51873"/>
    </source>
</evidence>
<evidence type="ECO:0000256" key="17">
    <source>
        <dbReference type="ARBA" id="ARBA00067098"/>
    </source>
</evidence>
<dbReference type="FunFam" id="3.30.40.10:FF:000186">
    <property type="entry name" value="RBR-type E3 ubiquitin transferase"/>
    <property type="match status" value="1"/>
</dbReference>
<dbReference type="FunFam" id="2.20.25.20:FF:000007">
    <property type="entry name" value="RBR-type E3 ubiquitin transferase"/>
    <property type="match status" value="1"/>
</dbReference>
<keyword evidence="13" id="KW-0805">Transcription regulation</keyword>
<comment type="pathway">
    <text evidence="4">Protein modification; protein ubiquitination.</text>
</comment>
<evidence type="ECO:0000256" key="3">
    <source>
        <dbReference type="ARBA" id="ARBA00004496"/>
    </source>
</evidence>
<keyword evidence="10 19" id="KW-0863">Zinc-finger</keyword>
<evidence type="ECO:0000256" key="7">
    <source>
        <dbReference type="ARBA" id="ARBA00022679"/>
    </source>
</evidence>
<evidence type="ECO:0000256" key="19">
    <source>
        <dbReference type="PROSITE-ProRule" id="PRU00175"/>
    </source>
</evidence>
<sequence length="464" mass="52370">MSTEDQEAQEDELLALASIYSEDEFNRADSAPGGEILVCLDLPSHFKVLVKSNGAADSITDNFENTVSFLPPIVLNFELPPGYPSTTPPNFTLSCKWLSPKQLTRLCQHLDDLWEENRGSVVLFPWIQFLKEETLDYLNITSPYEIEVPSNGLQSWTQSPEKTFGAGEWPSLDKRAIQDVQSASALVRCILDFNEAQQKKTFDSKPFLCNICFMEKLGSDCTHFKDCEHVYCNICLKGYFEIQIKDGQVHALNCPEPKCTSIATPAQVKDLVGEQLFSRYDRLLLQSSLDLMADVVYCPRPSCQTPVMQEPGGTMAICSVCQYAFCIICKMTFHGLSPCKVTAEKLVALREEYLAADDEGKKFLEKRYGKRVIQKAVEEMESMEWLEQNSKCCPRCGTHIQKIDGCNKMTCTGCHQYFCWLCSSTLNRGNPYLHFNDPSSACFNQLFLGIDADHDFFEGDVEDL</sequence>
<accession>A0AAV7C1G5</accession>
<dbReference type="CDD" id="cd16628">
    <property type="entry name" value="RING-HC_RBR_RNF14"/>
    <property type="match status" value="1"/>
</dbReference>
<dbReference type="SMART" id="SM00591">
    <property type="entry name" value="RWD"/>
    <property type="match status" value="1"/>
</dbReference>
<dbReference type="GO" id="GO:0061630">
    <property type="term" value="F:ubiquitin protein ligase activity"/>
    <property type="evidence" value="ECO:0007669"/>
    <property type="project" value="UniProtKB-EC"/>
</dbReference>
<evidence type="ECO:0000256" key="8">
    <source>
        <dbReference type="ARBA" id="ARBA00022723"/>
    </source>
</evidence>
<dbReference type="InterPro" id="IPR017907">
    <property type="entry name" value="Znf_RING_CS"/>
</dbReference>
<dbReference type="PROSITE" id="PS50908">
    <property type="entry name" value="RWD"/>
    <property type="match status" value="1"/>
</dbReference>
<dbReference type="Gene3D" id="2.20.25.20">
    <property type="match status" value="1"/>
</dbReference>
<evidence type="ECO:0000313" key="24">
    <source>
        <dbReference type="Proteomes" id="UP000824782"/>
    </source>
</evidence>
<evidence type="ECO:0000256" key="15">
    <source>
        <dbReference type="ARBA" id="ARBA00023242"/>
    </source>
</evidence>
<keyword evidence="14" id="KW-0804">Transcription</keyword>
<dbReference type="FunFam" id="3.10.110.10:FF:000049">
    <property type="entry name" value="RBR-type E3 ubiquitin transferase"/>
    <property type="match status" value="1"/>
</dbReference>
<dbReference type="InterPro" id="IPR031127">
    <property type="entry name" value="E3_UB_ligase_RBR"/>
</dbReference>
<dbReference type="InterPro" id="IPR044066">
    <property type="entry name" value="TRIAD_supradom"/>
</dbReference>
<evidence type="ECO:0000256" key="18">
    <source>
        <dbReference type="ARBA" id="ARBA00075528"/>
    </source>
</evidence>
<dbReference type="InterPro" id="IPR006575">
    <property type="entry name" value="RWD_dom"/>
</dbReference>
<dbReference type="InterPro" id="IPR031128">
    <property type="entry name" value="RNF14_RING-HC_Zfn"/>
</dbReference>
<comment type="catalytic activity">
    <reaction evidence="1">
        <text>[E2 ubiquitin-conjugating enzyme]-S-ubiquitinyl-L-cysteine + [acceptor protein]-L-lysine = [E2 ubiquitin-conjugating enzyme]-L-cysteine + [acceptor protein]-N(6)-ubiquitinyl-L-lysine.</text>
        <dbReference type="EC" id="2.3.2.31"/>
    </reaction>
</comment>
<reference evidence="23" key="1">
    <citation type="thesis" date="2020" institute="ProQuest LLC" country="789 East Eisenhower Parkway, Ann Arbor, MI, USA">
        <title>Comparative Genomics and Chromosome Evolution.</title>
        <authorList>
            <person name="Mudd A.B."/>
        </authorList>
    </citation>
    <scope>NUCLEOTIDE SEQUENCE</scope>
    <source>
        <strain evidence="23">237g6f4</strain>
        <tissue evidence="23">Blood</tissue>
    </source>
</reference>
<keyword evidence="9" id="KW-0677">Repeat</keyword>
<comment type="similarity">
    <text evidence="16">Belongs to the RBR family. RNF14 subfamily.</text>
</comment>
<organism evidence="23 24">
    <name type="scientific">Engystomops pustulosus</name>
    <name type="common">Tungara frog</name>
    <name type="synonym">Physalaemus pustulosus</name>
    <dbReference type="NCBI Taxonomy" id="76066"/>
    <lineage>
        <taxon>Eukaryota</taxon>
        <taxon>Metazoa</taxon>
        <taxon>Chordata</taxon>
        <taxon>Craniata</taxon>
        <taxon>Vertebrata</taxon>
        <taxon>Euteleostomi</taxon>
        <taxon>Amphibia</taxon>
        <taxon>Batrachia</taxon>
        <taxon>Anura</taxon>
        <taxon>Neobatrachia</taxon>
        <taxon>Hyloidea</taxon>
        <taxon>Leptodactylidae</taxon>
        <taxon>Leiuperinae</taxon>
        <taxon>Engystomops</taxon>
    </lineage>
</organism>
<dbReference type="EC" id="2.3.2.31" evidence="5"/>
<evidence type="ECO:0000256" key="13">
    <source>
        <dbReference type="ARBA" id="ARBA00023015"/>
    </source>
</evidence>
<evidence type="ECO:0000256" key="16">
    <source>
        <dbReference type="ARBA" id="ARBA00044508"/>
    </source>
</evidence>
<feature type="domain" description="RING-type" evidence="20">
    <location>
        <begin position="209"/>
        <end position="258"/>
    </location>
</feature>
<evidence type="ECO:0000256" key="14">
    <source>
        <dbReference type="ARBA" id="ARBA00023163"/>
    </source>
</evidence>
<evidence type="ECO:0000256" key="4">
    <source>
        <dbReference type="ARBA" id="ARBA00004906"/>
    </source>
</evidence>
<dbReference type="PROSITE" id="PS50089">
    <property type="entry name" value="ZF_RING_2"/>
    <property type="match status" value="1"/>
</dbReference>
<dbReference type="Proteomes" id="UP000824782">
    <property type="component" value="Unassembled WGS sequence"/>
</dbReference>
<dbReference type="InterPro" id="IPR016135">
    <property type="entry name" value="UBQ-conjugating_enzyme/RWD"/>
</dbReference>
<dbReference type="CDD" id="cd20341">
    <property type="entry name" value="BRcat_RBR_RNF14"/>
    <property type="match status" value="1"/>
</dbReference>
<keyword evidence="7" id="KW-0808">Transferase</keyword>
<dbReference type="SUPFAM" id="SSF57850">
    <property type="entry name" value="RING/U-box"/>
    <property type="match status" value="3"/>
</dbReference>
<evidence type="ECO:0000256" key="9">
    <source>
        <dbReference type="ARBA" id="ARBA00022737"/>
    </source>
</evidence>
<evidence type="ECO:0000256" key="12">
    <source>
        <dbReference type="ARBA" id="ARBA00022833"/>
    </source>
</evidence>
<evidence type="ECO:0000256" key="1">
    <source>
        <dbReference type="ARBA" id="ARBA00001798"/>
    </source>
</evidence>
<dbReference type="PANTHER" id="PTHR11685">
    <property type="entry name" value="RBR FAMILY RING FINGER AND IBR DOMAIN-CONTAINING"/>
    <property type="match status" value="1"/>
</dbReference>
<dbReference type="InterPro" id="IPR047548">
    <property type="entry name" value="Rcat_RBR_RNF14"/>
</dbReference>
<dbReference type="InterPro" id="IPR002867">
    <property type="entry name" value="IBR_dom"/>
</dbReference>
<evidence type="ECO:0000313" key="23">
    <source>
        <dbReference type="EMBL" id="KAG8578786.1"/>
    </source>
</evidence>
<keyword evidence="15" id="KW-0539">Nucleus</keyword>
<dbReference type="Gene3D" id="3.30.40.10">
    <property type="entry name" value="Zinc/RING finger domain, C3HC4 (zinc finger)"/>
    <property type="match status" value="1"/>
</dbReference>
<evidence type="ECO:0000256" key="5">
    <source>
        <dbReference type="ARBA" id="ARBA00012251"/>
    </source>
</evidence>